<accession>A0A0H5D821</accession>
<keyword evidence="3" id="KW-1185">Reference proteome</keyword>
<dbReference type="RefSeq" id="WP_008560399.1">
    <property type="nucleotide sequence ID" value="NZ_CAKZKN010000045.1"/>
</dbReference>
<feature type="transmembrane region" description="Helical" evidence="1">
    <location>
        <begin position="43"/>
        <end position="69"/>
    </location>
</feature>
<gene>
    <name evidence="2" type="ORF">NIT7321_00484</name>
</gene>
<dbReference type="OrthoDB" id="8115457at2"/>
<dbReference type="STRING" id="481446.NIT7645_00303"/>
<proteinExistence type="predicted"/>
<dbReference type="Proteomes" id="UP000043764">
    <property type="component" value="Unassembled WGS sequence"/>
</dbReference>
<evidence type="ECO:0000313" key="2">
    <source>
        <dbReference type="EMBL" id="CRL09652.1"/>
    </source>
</evidence>
<sequence length="109" mass="12137">MPKLVKLYIKNVALGFAIAGVFVALLLWFNVMNLWHLVSTSDSGILAVGILWFMNGIVFAGVQFGYAVMSLAGKDDEPRGGMRITPDLQRDLVPVRVPAQRSNRQVHRR</sequence>
<feature type="transmembrane region" description="Helical" evidence="1">
    <location>
        <begin position="12"/>
        <end position="31"/>
    </location>
</feature>
<name>A0A0H5D821_9RHOB</name>
<keyword evidence="1" id="KW-1133">Transmembrane helix</keyword>
<evidence type="ECO:0000313" key="3">
    <source>
        <dbReference type="Proteomes" id="UP000043764"/>
    </source>
</evidence>
<protein>
    <submittedName>
        <fullName evidence="2">Uncharacterized protein</fullName>
    </submittedName>
</protein>
<keyword evidence="1" id="KW-0812">Transmembrane</keyword>
<dbReference type="GeneID" id="78399530"/>
<dbReference type="EMBL" id="CVRL01000005">
    <property type="protein sequence ID" value="CRL09652.1"/>
    <property type="molecule type" value="Genomic_DNA"/>
</dbReference>
<dbReference type="AlphaFoldDB" id="A0A0H5D821"/>
<keyword evidence="1" id="KW-0472">Membrane</keyword>
<evidence type="ECO:0000256" key="1">
    <source>
        <dbReference type="SAM" id="Phobius"/>
    </source>
</evidence>
<reference evidence="2 3" key="1">
    <citation type="submission" date="2015-05" db="EMBL/GenBank/DDBJ databases">
        <authorList>
            <person name="Rodrigo-Torres Lidia"/>
            <person name="Arahal R.David."/>
        </authorList>
    </citation>
    <scope>NUCLEOTIDE SEQUENCE [LARGE SCALE GENOMIC DNA]</scope>
    <source>
        <strain evidence="2 3">CECT 7321</strain>
    </source>
</reference>
<organism evidence="2 3">
    <name type="scientific">Phaeobacter italicus</name>
    <dbReference type="NCBI Taxonomy" id="481446"/>
    <lineage>
        <taxon>Bacteria</taxon>
        <taxon>Pseudomonadati</taxon>
        <taxon>Pseudomonadota</taxon>
        <taxon>Alphaproteobacteria</taxon>
        <taxon>Rhodobacterales</taxon>
        <taxon>Roseobacteraceae</taxon>
        <taxon>Phaeobacter</taxon>
    </lineage>
</organism>